<dbReference type="GO" id="GO:0003676">
    <property type="term" value="F:nucleic acid binding"/>
    <property type="evidence" value="ECO:0007669"/>
    <property type="project" value="InterPro"/>
</dbReference>
<dbReference type="EMBL" id="CAFBMZ010000113">
    <property type="protein sequence ID" value="CAB4935998.1"/>
    <property type="molecule type" value="Genomic_DNA"/>
</dbReference>
<accession>A0A6J7IXX8</accession>
<proteinExistence type="inferred from homology"/>
<dbReference type="GO" id="GO:0008270">
    <property type="term" value="F:zinc ion binding"/>
    <property type="evidence" value="ECO:0007669"/>
    <property type="project" value="InterPro"/>
</dbReference>
<dbReference type="CDD" id="cd00085">
    <property type="entry name" value="HNHc"/>
    <property type="match status" value="1"/>
</dbReference>
<dbReference type="SMART" id="SM00507">
    <property type="entry name" value="HNHc"/>
    <property type="match status" value="1"/>
</dbReference>
<dbReference type="Pfam" id="PF02720">
    <property type="entry name" value="DUF222"/>
    <property type="match status" value="1"/>
</dbReference>
<dbReference type="Gene3D" id="1.10.30.50">
    <property type="match status" value="1"/>
</dbReference>
<sequence>MTNAAAQVVKYASFSGNAEQFPIAIDAVPGTDSGRSAGTDSGRSAGTDSGRSAGTDSGRSDFEIDCDAQSDAISSLDARVTRLLSAYPGIQTLTGLVAINPKDLQPSGRIDYLSALERQNAWLQALMQKAIVAVAGIDSSTPESTWDGIDEAEREDVAAALRLSGSTAQMRIDVARTLVNHLPNTCSALAMGEISASHATVIAKETAAAIRDGISEFAIYQIEERALAHAEFHTPGQVANKVRTTIAQLAPAEFEVVVDRARETRRVSCYNEADGMATVVAILPAQDAQTVMKSIEAYILKMNEMDEKKRNEYATRFTGKINQADDCINSRGEAVANSQDGEDCDIESATDTWSLLTMDNKRADALTAILSQALASNVDEVRPHRRPVTVNVTIDLPTLLGLAENPGQLSGYGAIPASVARELASDATWKRFITDPQTGNLLDYGREKYEPPQALVDFLLARDRTCRFPGCRQPASRSDIDHAHSWETGGETSPENLGLLCRRHHRLKTHGRWSLVSNPDGSCEWTSPVGKKYFVPARPINETV</sequence>
<feature type="region of interest" description="Disordered" evidence="2">
    <location>
        <begin position="27"/>
        <end position="62"/>
    </location>
</feature>
<evidence type="ECO:0000313" key="4">
    <source>
        <dbReference type="EMBL" id="CAB4935998.1"/>
    </source>
</evidence>
<name>A0A6J7IXX8_9ZZZZ</name>
<dbReference type="Pfam" id="PF01844">
    <property type="entry name" value="HNH"/>
    <property type="match status" value="1"/>
</dbReference>
<gene>
    <name evidence="4" type="ORF">UFOPK3684_01222</name>
</gene>
<evidence type="ECO:0000259" key="3">
    <source>
        <dbReference type="SMART" id="SM00507"/>
    </source>
</evidence>
<dbReference type="InterPro" id="IPR003870">
    <property type="entry name" value="DUF222"/>
</dbReference>
<feature type="compositionally biased region" description="Polar residues" evidence="2">
    <location>
        <begin position="33"/>
        <end position="57"/>
    </location>
</feature>
<dbReference type="InterPro" id="IPR002711">
    <property type="entry name" value="HNH"/>
</dbReference>
<dbReference type="GO" id="GO:0004519">
    <property type="term" value="F:endonuclease activity"/>
    <property type="evidence" value="ECO:0007669"/>
    <property type="project" value="InterPro"/>
</dbReference>
<reference evidence="4" key="1">
    <citation type="submission" date="2020-05" db="EMBL/GenBank/DDBJ databases">
        <authorList>
            <person name="Chiriac C."/>
            <person name="Salcher M."/>
            <person name="Ghai R."/>
            <person name="Kavagutti S V."/>
        </authorList>
    </citation>
    <scope>NUCLEOTIDE SEQUENCE</scope>
</reference>
<dbReference type="InterPro" id="IPR003615">
    <property type="entry name" value="HNH_nuc"/>
</dbReference>
<protein>
    <submittedName>
        <fullName evidence="4">Unannotated protein</fullName>
    </submittedName>
</protein>
<comment type="similarity">
    <text evidence="1">Belongs to the Rv1128c/1148c/1588c/1702c/1945/3466 family.</text>
</comment>
<evidence type="ECO:0000256" key="2">
    <source>
        <dbReference type="SAM" id="MobiDB-lite"/>
    </source>
</evidence>
<feature type="domain" description="HNH nuclease" evidence="3">
    <location>
        <begin position="454"/>
        <end position="506"/>
    </location>
</feature>
<organism evidence="4">
    <name type="scientific">freshwater metagenome</name>
    <dbReference type="NCBI Taxonomy" id="449393"/>
    <lineage>
        <taxon>unclassified sequences</taxon>
        <taxon>metagenomes</taxon>
        <taxon>ecological metagenomes</taxon>
    </lineage>
</organism>
<dbReference type="AlphaFoldDB" id="A0A6J7IXX8"/>
<evidence type="ECO:0000256" key="1">
    <source>
        <dbReference type="ARBA" id="ARBA00023450"/>
    </source>
</evidence>